<comment type="caution">
    <text evidence="2">The sequence shown here is derived from an EMBL/GenBank/DDBJ whole genome shotgun (WGS) entry which is preliminary data.</text>
</comment>
<dbReference type="AlphaFoldDB" id="A0AAD3DMM9"/>
<evidence type="ECO:0000256" key="1">
    <source>
        <dbReference type="SAM" id="SignalP"/>
    </source>
</evidence>
<accession>A0AAD3DMM9</accession>
<dbReference type="EMBL" id="BMAR01000005">
    <property type="protein sequence ID" value="GFR43388.1"/>
    <property type="molecule type" value="Genomic_DNA"/>
</dbReference>
<keyword evidence="1" id="KW-0732">Signal</keyword>
<dbReference type="Gene3D" id="3.40.30.10">
    <property type="entry name" value="Glutaredoxin"/>
    <property type="match status" value="1"/>
</dbReference>
<feature type="signal peptide" evidence="1">
    <location>
        <begin position="1"/>
        <end position="18"/>
    </location>
</feature>
<name>A0AAD3DMM9_9CHLO</name>
<proteinExistence type="predicted"/>
<evidence type="ECO:0008006" key="4">
    <source>
        <dbReference type="Google" id="ProtNLM"/>
    </source>
</evidence>
<evidence type="ECO:0000313" key="2">
    <source>
        <dbReference type="EMBL" id="GFR43388.1"/>
    </source>
</evidence>
<organism evidence="2 3">
    <name type="scientific">Astrephomene gubernaculifera</name>
    <dbReference type="NCBI Taxonomy" id="47775"/>
    <lineage>
        <taxon>Eukaryota</taxon>
        <taxon>Viridiplantae</taxon>
        <taxon>Chlorophyta</taxon>
        <taxon>core chlorophytes</taxon>
        <taxon>Chlorophyceae</taxon>
        <taxon>CS clade</taxon>
        <taxon>Chlamydomonadales</taxon>
        <taxon>Astrephomenaceae</taxon>
        <taxon>Astrephomene</taxon>
    </lineage>
</organism>
<protein>
    <recommendedName>
        <fullName evidence="4">Thioredoxin family protein</fullName>
    </recommendedName>
</protein>
<evidence type="ECO:0000313" key="3">
    <source>
        <dbReference type="Proteomes" id="UP001054857"/>
    </source>
</evidence>
<dbReference type="Proteomes" id="UP001054857">
    <property type="component" value="Unassembled WGS sequence"/>
</dbReference>
<gene>
    <name evidence="2" type="ORF">Agub_g4463</name>
</gene>
<feature type="chain" id="PRO_5041939058" description="Thioredoxin family protein" evidence="1">
    <location>
        <begin position="19"/>
        <end position="183"/>
    </location>
</feature>
<keyword evidence="3" id="KW-1185">Reference proteome</keyword>
<sequence length="183" mass="20478">MLVVAVLLLITLSGCAQGAIDADKAAELSRKIREHYRETGANWVSPKMLREMNLTRNSKPIMYVLSSTSCADCREFLASFKSIHPTSLSSITSQFLSVLALDDYVLEMGPAFSPPKSDYLPRVFFGDSDGQVNYDFINPNSEASAPFYYFSAEELVGAMRRFLQQHRQQLGSDVYPADLQQDM</sequence>
<reference evidence="2 3" key="1">
    <citation type="journal article" date="2021" name="Sci. Rep.">
        <title>Genome sequencing of the multicellular alga Astrephomene provides insights into convergent evolution of germ-soma differentiation.</title>
        <authorList>
            <person name="Yamashita S."/>
            <person name="Yamamoto K."/>
            <person name="Matsuzaki R."/>
            <person name="Suzuki S."/>
            <person name="Yamaguchi H."/>
            <person name="Hirooka S."/>
            <person name="Minakuchi Y."/>
            <person name="Miyagishima S."/>
            <person name="Kawachi M."/>
            <person name="Toyoda A."/>
            <person name="Nozaki H."/>
        </authorList>
    </citation>
    <scope>NUCLEOTIDE SEQUENCE [LARGE SCALE GENOMIC DNA]</scope>
    <source>
        <strain evidence="2 3">NIES-4017</strain>
    </source>
</reference>